<keyword evidence="1" id="KW-1133">Transmembrane helix</keyword>
<keyword evidence="1" id="KW-0812">Transmembrane</keyword>
<feature type="transmembrane region" description="Helical" evidence="1">
    <location>
        <begin position="48"/>
        <end position="67"/>
    </location>
</feature>
<reference evidence="2" key="2">
    <citation type="journal article" date="2015" name="Fish Shellfish Immunol.">
        <title>Early steps in the European eel (Anguilla anguilla)-Vibrio vulnificus interaction in the gills: Role of the RtxA13 toxin.</title>
        <authorList>
            <person name="Callol A."/>
            <person name="Pajuelo D."/>
            <person name="Ebbesson L."/>
            <person name="Teles M."/>
            <person name="MacKenzie S."/>
            <person name="Amaro C."/>
        </authorList>
    </citation>
    <scope>NUCLEOTIDE SEQUENCE</scope>
</reference>
<evidence type="ECO:0000256" key="1">
    <source>
        <dbReference type="SAM" id="Phobius"/>
    </source>
</evidence>
<proteinExistence type="predicted"/>
<keyword evidence="1" id="KW-0472">Membrane</keyword>
<dbReference type="AlphaFoldDB" id="A0A0E9WVQ9"/>
<name>A0A0E9WVQ9_ANGAN</name>
<accession>A0A0E9WVQ9</accession>
<protein>
    <submittedName>
        <fullName evidence="2">Uncharacterized protein</fullName>
    </submittedName>
</protein>
<sequence>MSDSLCFGVGEKENLWNGLCWLVCIVRYLPDLFRSMFFSFSFFPSGQYIFLVGGFSYLNGITLACFLDPCF</sequence>
<reference evidence="2" key="1">
    <citation type="submission" date="2014-11" db="EMBL/GenBank/DDBJ databases">
        <authorList>
            <person name="Amaro Gonzalez C."/>
        </authorList>
    </citation>
    <scope>NUCLEOTIDE SEQUENCE</scope>
</reference>
<organism evidence="2">
    <name type="scientific">Anguilla anguilla</name>
    <name type="common">European freshwater eel</name>
    <name type="synonym">Muraena anguilla</name>
    <dbReference type="NCBI Taxonomy" id="7936"/>
    <lineage>
        <taxon>Eukaryota</taxon>
        <taxon>Metazoa</taxon>
        <taxon>Chordata</taxon>
        <taxon>Craniata</taxon>
        <taxon>Vertebrata</taxon>
        <taxon>Euteleostomi</taxon>
        <taxon>Actinopterygii</taxon>
        <taxon>Neopterygii</taxon>
        <taxon>Teleostei</taxon>
        <taxon>Anguilliformes</taxon>
        <taxon>Anguillidae</taxon>
        <taxon>Anguilla</taxon>
    </lineage>
</organism>
<evidence type="ECO:0000313" key="2">
    <source>
        <dbReference type="EMBL" id="JAH93675.1"/>
    </source>
</evidence>
<dbReference type="EMBL" id="GBXM01014902">
    <property type="protein sequence ID" value="JAH93675.1"/>
    <property type="molecule type" value="Transcribed_RNA"/>
</dbReference>